<accession>A0ACC2N8A0</accession>
<proteinExistence type="predicted"/>
<protein>
    <submittedName>
        <fullName evidence="1">Uncharacterized protein</fullName>
    </submittedName>
</protein>
<evidence type="ECO:0000313" key="1">
    <source>
        <dbReference type="EMBL" id="KAJ8665880.1"/>
    </source>
</evidence>
<dbReference type="EMBL" id="CM056744">
    <property type="protein sequence ID" value="KAJ8665880.1"/>
    <property type="molecule type" value="Genomic_DNA"/>
</dbReference>
<evidence type="ECO:0000313" key="2">
    <source>
        <dbReference type="Proteomes" id="UP001239111"/>
    </source>
</evidence>
<dbReference type="Proteomes" id="UP001239111">
    <property type="component" value="Chromosome 4"/>
</dbReference>
<organism evidence="1 2">
    <name type="scientific">Eretmocerus hayati</name>
    <dbReference type="NCBI Taxonomy" id="131215"/>
    <lineage>
        <taxon>Eukaryota</taxon>
        <taxon>Metazoa</taxon>
        <taxon>Ecdysozoa</taxon>
        <taxon>Arthropoda</taxon>
        <taxon>Hexapoda</taxon>
        <taxon>Insecta</taxon>
        <taxon>Pterygota</taxon>
        <taxon>Neoptera</taxon>
        <taxon>Endopterygota</taxon>
        <taxon>Hymenoptera</taxon>
        <taxon>Apocrita</taxon>
        <taxon>Proctotrupomorpha</taxon>
        <taxon>Chalcidoidea</taxon>
        <taxon>Aphelinidae</taxon>
        <taxon>Aphelininae</taxon>
        <taxon>Eretmocerus</taxon>
    </lineage>
</organism>
<reference evidence="1" key="1">
    <citation type="submission" date="2023-04" db="EMBL/GenBank/DDBJ databases">
        <title>A chromosome-level genome assembly of the parasitoid wasp Eretmocerus hayati.</title>
        <authorList>
            <person name="Zhong Y."/>
            <person name="Liu S."/>
            <person name="Liu Y."/>
        </authorList>
    </citation>
    <scope>NUCLEOTIDE SEQUENCE</scope>
    <source>
        <strain evidence="1">ZJU_SS_LIU_2023</strain>
    </source>
</reference>
<comment type="caution">
    <text evidence="1">The sequence shown here is derived from an EMBL/GenBank/DDBJ whole genome shotgun (WGS) entry which is preliminary data.</text>
</comment>
<gene>
    <name evidence="1" type="ORF">QAD02_007542</name>
</gene>
<keyword evidence="2" id="KW-1185">Reference proteome</keyword>
<sequence>MDEDEKAEKAIQVSTDAERFTNGCQKIAAPSPALSLAAKIATLRKGNQPTSIMFENGSSFSNKNSRVPQSSAAPRTPFIRIGGRSILKVSATKPTSSMRENRRCNTSLTITSSSAPPLESKVTIPKSLHTAKSSNSSSRNIVAARPAPLLAYRITASGNKMKVPPTTMYAQNLSLLNHHQVPQTRPQSFATPLSPSVRYTEPLISLHPTATTTASPNSQHSTRILSSKTVSTNVSSVAQPLAPKIANFHNSCSAPPDVATTRLSSDVGYRNIVAPQPAPHLTYRIVSSGARTQKSSSREIRQNLSSTNDCQLPQSSAATSSVRGLENVAKPPIALPLAAKIAVHRDRNQSVCKGVLKSSNELRKLQSSASPLKLSVRCSELRSVQKSTSTVTVPNLYSGDENLQCNPTPSYPSSSAPSMPYSNKSLSVMSRVAPNSSSLVHDIEESSSTQSRSAPAPKSVETRAHISAPLISPTLFDSSVERHVPPSPDLTLIQTVRYGEGHSASPVPCATDTSDSLELQHESLSGSGITQDTALPPLNLQTLNIERTPNLMQDNSAASVTKDLQEERDDSRSTNHSNCKGGRKSIRYFNNHRPFKINTTDKKNKNIKYMVCVGKDPQGKPCKTTAKLDLEKNEWNTDKTLHVCEPDRGKEQTPAFEALLKRLLRQDRESDLERCYLLAQKDYPDAAELHPLNESMLRKMRGWRSEGDTVQSEPLKNIEELTAYLERNPEVLQYILNYEENPKKRELKFEEVVVKGHRHLILYDPELAHRMRDSTTLNIDGTFDELPNLSDAQQLLVIMMQKYGKGIPVFYVIMSRRRTEDYRAVMQAIKRICPGLKPKKIITDYEKALRKALRLEFKGVTLIACYFHFCQALFRQGKKKKIAIRSNRTKQPEKHLILRRFMALALLPSDKIQDALDFIIDDCKYYHGDYFDRFIKYFNDEYMKVVTAKGFSVYGENDKTNNKIESFNSYLLRLIGKKPLPNKFIRCLQAVHVKYWIKLSTLEGPARAGRPVGCSTSKKGIARENFIKEKWAEYLAGTITANDFVISCARYGDHVDIIYEDDGSLPADENEMLDDEDDSAEAIYLKNGATEDLVENQNTQGNDDASVLHHRNNEEVNQPCLVSNPAELVENQNCNTQEYDDASVLHHKNNERVNQPYSVSDPAEVENHQWAIVPAQPKDLGTSRTRGKKRAAPQELKMTIKRIR</sequence>
<name>A0ACC2N8A0_9HYME</name>